<gene>
    <name evidence="1" type="ORF">RISK_004645</name>
</gene>
<protein>
    <submittedName>
        <fullName evidence="1">Uncharacterized protein</fullName>
    </submittedName>
</protein>
<comment type="caution">
    <text evidence="1">The sequence shown here is derived from an EMBL/GenBank/DDBJ whole genome shotgun (WGS) entry which is preliminary data.</text>
</comment>
<dbReference type="EMBL" id="LECT01000038">
    <property type="protein sequence ID" value="KLU03333.1"/>
    <property type="molecule type" value="Genomic_DNA"/>
</dbReference>
<reference evidence="1" key="1">
    <citation type="submission" date="2015-05" db="EMBL/GenBank/DDBJ databases">
        <title>Permanent draft genome of Rhodopirellula islandicus K833.</title>
        <authorList>
            <person name="Kizina J."/>
            <person name="Richter M."/>
            <person name="Glockner F.O."/>
            <person name="Harder J."/>
        </authorList>
    </citation>
    <scope>NUCLEOTIDE SEQUENCE [LARGE SCALE GENOMIC DNA]</scope>
    <source>
        <strain evidence="1">K833</strain>
    </source>
</reference>
<dbReference type="AlphaFoldDB" id="A0A0J1B9W2"/>
<organism evidence="1 2">
    <name type="scientific">Rhodopirellula islandica</name>
    <dbReference type="NCBI Taxonomy" id="595434"/>
    <lineage>
        <taxon>Bacteria</taxon>
        <taxon>Pseudomonadati</taxon>
        <taxon>Planctomycetota</taxon>
        <taxon>Planctomycetia</taxon>
        <taxon>Pirellulales</taxon>
        <taxon>Pirellulaceae</taxon>
        <taxon>Rhodopirellula</taxon>
    </lineage>
</organism>
<proteinExistence type="predicted"/>
<evidence type="ECO:0000313" key="2">
    <source>
        <dbReference type="Proteomes" id="UP000036367"/>
    </source>
</evidence>
<name>A0A0J1B9W2_RHOIS</name>
<keyword evidence="2" id="KW-1185">Reference proteome</keyword>
<accession>A0A0J1B9W2</accession>
<sequence>MNFCIFIERPINLESRKESGAQRTKDSKLVVSDHKVIVLRSVC</sequence>
<evidence type="ECO:0000313" key="1">
    <source>
        <dbReference type="EMBL" id="KLU03333.1"/>
    </source>
</evidence>
<dbReference type="Proteomes" id="UP000036367">
    <property type="component" value="Unassembled WGS sequence"/>
</dbReference>